<dbReference type="GO" id="GO:0015627">
    <property type="term" value="C:type II protein secretion system complex"/>
    <property type="evidence" value="ECO:0007669"/>
    <property type="project" value="InterPro"/>
</dbReference>
<dbReference type="InterPro" id="IPR016940">
    <property type="entry name" value="ComGC"/>
</dbReference>
<dbReference type="NCBIfam" id="TIGR02532">
    <property type="entry name" value="IV_pilin_GFxxxE"/>
    <property type="match status" value="1"/>
</dbReference>
<accession>A0A223KT29</accession>
<dbReference type="PRINTS" id="PR00813">
    <property type="entry name" value="BCTERIALGSPG"/>
</dbReference>
<name>A0A223KT29_9BACI</name>
<keyword evidence="4 11" id="KW-0488">Methylation</keyword>
<evidence type="ECO:0000256" key="4">
    <source>
        <dbReference type="ARBA" id="ARBA00022481"/>
    </source>
</evidence>
<keyword evidence="7 10" id="KW-0472">Membrane</keyword>
<dbReference type="STRING" id="1314751.GCA_001591425_03866"/>
<dbReference type="PIRSF" id="PIRSF029928">
    <property type="entry name" value="Late_competence_ComGC"/>
    <property type="match status" value="1"/>
</dbReference>
<dbReference type="NCBIfam" id="NF040999">
    <property type="entry name" value="pilin_ComGC"/>
    <property type="match status" value="1"/>
</dbReference>
<dbReference type="RefSeq" id="WP_066419803.1">
    <property type="nucleotide sequence ID" value="NZ_CP018866.1"/>
</dbReference>
<evidence type="ECO:0000256" key="3">
    <source>
        <dbReference type="ARBA" id="ARBA00022475"/>
    </source>
</evidence>
<feature type="modified residue" description="N-methylphenylalanine" evidence="11">
    <location>
        <position position="11"/>
    </location>
</feature>
<proteinExistence type="inferred from homology"/>
<dbReference type="KEGG" id="bcoh:BC6307_15125"/>
<evidence type="ECO:0000256" key="10">
    <source>
        <dbReference type="PIRNR" id="PIRNR029928"/>
    </source>
</evidence>
<evidence type="ECO:0000256" key="11">
    <source>
        <dbReference type="PIRSR" id="PIRSR029928-50"/>
    </source>
</evidence>
<dbReference type="SUPFAM" id="SSF54523">
    <property type="entry name" value="Pili subunits"/>
    <property type="match status" value="1"/>
</dbReference>
<evidence type="ECO:0000313" key="13">
    <source>
        <dbReference type="Proteomes" id="UP000215224"/>
    </source>
</evidence>
<dbReference type="AlphaFoldDB" id="A0A223KT29"/>
<evidence type="ECO:0000313" key="12">
    <source>
        <dbReference type="EMBL" id="AST92527.1"/>
    </source>
</evidence>
<dbReference type="GO" id="GO:0009986">
    <property type="term" value="C:cell surface"/>
    <property type="evidence" value="ECO:0007669"/>
    <property type="project" value="UniProtKB-SubCell"/>
</dbReference>
<keyword evidence="3 10" id="KW-1003">Cell membrane</keyword>
<evidence type="ECO:0000256" key="6">
    <source>
        <dbReference type="ARBA" id="ARBA00022989"/>
    </source>
</evidence>
<comment type="similarity">
    <text evidence="9 10">Belongs to the ComGC family.</text>
</comment>
<dbReference type="GO" id="GO:0030420">
    <property type="term" value="P:establishment of competence for transformation"/>
    <property type="evidence" value="ECO:0007669"/>
    <property type="project" value="UniProtKB-UniRule"/>
</dbReference>
<dbReference type="Pfam" id="PF07963">
    <property type="entry name" value="N_methyl"/>
    <property type="match status" value="1"/>
</dbReference>
<protein>
    <recommendedName>
        <fullName evidence="10">ComG operon protein 3</fullName>
    </recommendedName>
</protein>
<dbReference type="Gene3D" id="3.30.700.10">
    <property type="entry name" value="Glycoprotein, Type 4 Pilin"/>
    <property type="match status" value="1"/>
</dbReference>
<comment type="subunit">
    <text evidence="10">Homodimer.</text>
</comment>
<comment type="function">
    <text evidence="10">Required for transformation and DNA binding.</text>
</comment>
<feature type="propeptide" id="PRO_5035526267" evidence="11">
    <location>
        <begin position="1"/>
        <end position="10"/>
    </location>
</feature>
<dbReference type="PROSITE" id="PS00409">
    <property type="entry name" value="PROKAR_NTER_METHYL"/>
    <property type="match status" value="1"/>
</dbReference>
<evidence type="ECO:0000256" key="9">
    <source>
        <dbReference type="ARBA" id="ARBA00043982"/>
    </source>
</evidence>
<evidence type="ECO:0000256" key="8">
    <source>
        <dbReference type="ARBA" id="ARBA00023287"/>
    </source>
</evidence>
<evidence type="ECO:0000256" key="5">
    <source>
        <dbReference type="ARBA" id="ARBA00022692"/>
    </source>
</evidence>
<feature type="transmembrane region" description="Helical" evidence="10">
    <location>
        <begin position="12"/>
        <end position="31"/>
    </location>
</feature>
<keyword evidence="13" id="KW-1185">Reference proteome</keyword>
<reference evidence="12 13" key="1">
    <citation type="submission" date="2016-12" db="EMBL/GenBank/DDBJ databases">
        <title>The whole genome sequencing and assembly of Bacillus cohnii DSM 6307T strain.</title>
        <authorList>
            <person name="Lee Y.-J."/>
            <person name="Yi H."/>
            <person name="Bahn Y.-S."/>
            <person name="Kim J.F."/>
            <person name="Lee D.-W."/>
        </authorList>
    </citation>
    <scope>NUCLEOTIDE SEQUENCE [LARGE SCALE GENOMIC DNA]</scope>
    <source>
        <strain evidence="12 13">DSM 6307</strain>
    </source>
</reference>
<keyword evidence="6 10" id="KW-1133">Transmembrane helix</keyword>
<keyword evidence="10" id="KW-0813">Transport</keyword>
<dbReference type="GO" id="GO:0015628">
    <property type="term" value="P:protein secretion by the type II secretion system"/>
    <property type="evidence" value="ECO:0007669"/>
    <property type="project" value="InterPro"/>
</dbReference>
<dbReference type="GO" id="GO:0005886">
    <property type="term" value="C:plasma membrane"/>
    <property type="evidence" value="ECO:0007669"/>
    <property type="project" value="UniProtKB-SubCell"/>
</dbReference>
<keyword evidence="8 10" id="KW-0178">Competence</keyword>
<feature type="chain" id="PRO_5035526268" description="ComG operon protein 3" evidence="11">
    <location>
        <begin position="11"/>
        <end position="112"/>
    </location>
</feature>
<dbReference type="Proteomes" id="UP000215224">
    <property type="component" value="Chromosome"/>
</dbReference>
<dbReference type="EMBL" id="CP018866">
    <property type="protein sequence ID" value="AST92527.1"/>
    <property type="molecule type" value="Genomic_DNA"/>
</dbReference>
<evidence type="ECO:0000256" key="1">
    <source>
        <dbReference type="ARBA" id="ARBA00004162"/>
    </source>
</evidence>
<evidence type="ECO:0000256" key="7">
    <source>
        <dbReference type="ARBA" id="ARBA00023136"/>
    </source>
</evidence>
<dbReference type="InterPro" id="IPR045584">
    <property type="entry name" value="Pilin-like"/>
</dbReference>
<dbReference type="InterPro" id="IPR012902">
    <property type="entry name" value="N_methyl_site"/>
</dbReference>
<keyword evidence="5 10" id="KW-0812">Transmembrane</keyword>
<gene>
    <name evidence="12" type="ORF">BC6307_15125</name>
</gene>
<dbReference type="InterPro" id="IPR000983">
    <property type="entry name" value="Bac_GSPG_pilin"/>
</dbReference>
<sequence>MRKIFKNERGFTLIEMLLVMLVITVLLLVMIPNVSKNSTMIDSKGCDAFLAMVQSQVEAYKIDEGEYPKQLTDLNTEEYLKEKFEENGELKCPGGQSIELVNNKAVVPKGSQ</sequence>
<organism evidence="12 13">
    <name type="scientific">Sutcliffiella cohnii</name>
    <dbReference type="NCBI Taxonomy" id="33932"/>
    <lineage>
        <taxon>Bacteria</taxon>
        <taxon>Bacillati</taxon>
        <taxon>Bacillota</taxon>
        <taxon>Bacilli</taxon>
        <taxon>Bacillales</taxon>
        <taxon>Bacillaceae</taxon>
        <taxon>Sutcliffiella</taxon>
    </lineage>
</organism>
<evidence type="ECO:0000256" key="2">
    <source>
        <dbReference type="ARBA" id="ARBA00004241"/>
    </source>
</evidence>
<comment type="subcellular location">
    <subcellularLocation>
        <location evidence="1">Cell membrane</location>
        <topology evidence="1">Single-pass membrane protein</topology>
    </subcellularLocation>
    <subcellularLocation>
        <location evidence="2">Cell surface</location>
    </subcellularLocation>
</comment>